<protein>
    <submittedName>
        <fullName evidence="3">Aldehyde dehydrogenase family protein</fullName>
    </submittedName>
</protein>
<keyword evidence="1" id="KW-0560">Oxidoreductase</keyword>
<keyword evidence="4" id="KW-1185">Reference proteome</keyword>
<dbReference type="EMBL" id="JBGOSP010000064">
    <property type="protein sequence ID" value="MFA3843560.1"/>
    <property type="molecule type" value="Genomic_DNA"/>
</dbReference>
<name>A0ABV4SZ82_9ACTN</name>
<evidence type="ECO:0000313" key="3">
    <source>
        <dbReference type="EMBL" id="MFA3843560.1"/>
    </source>
</evidence>
<evidence type="ECO:0000256" key="1">
    <source>
        <dbReference type="ARBA" id="ARBA00023002"/>
    </source>
</evidence>
<dbReference type="RefSeq" id="WP_372567381.1">
    <property type="nucleotide sequence ID" value="NZ_JBGOSP010000064.1"/>
</dbReference>
<sequence>MTAYVTRRLSTTALTPVDRAFRTGPWPKSTPSERAALRLRIADEVETRAAQMALTNTLENGSPISETRGAASNLEGTELVRADHLRHLPDSLEEPTKEAPDRLPCCAGSGRGCRAGCRTGRPRARGTSARR</sequence>
<feature type="domain" description="Aldehyde dehydrogenase" evidence="2">
    <location>
        <begin position="18"/>
        <end position="73"/>
    </location>
</feature>
<dbReference type="Gene3D" id="3.40.605.10">
    <property type="entry name" value="Aldehyde Dehydrogenase, Chain A, domain 1"/>
    <property type="match status" value="1"/>
</dbReference>
<evidence type="ECO:0000259" key="2">
    <source>
        <dbReference type="Pfam" id="PF00171"/>
    </source>
</evidence>
<gene>
    <name evidence="3" type="ORF">ACEG43_46950</name>
</gene>
<dbReference type="InterPro" id="IPR015590">
    <property type="entry name" value="Aldehyde_DH_dom"/>
</dbReference>
<accession>A0ABV4SZ82</accession>
<comment type="caution">
    <text evidence="3">The sequence shown here is derived from an EMBL/GenBank/DDBJ whole genome shotgun (WGS) entry which is preliminary data.</text>
</comment>
<dbReference type="Proteomes" id="UP001571476">
    <property type="component" value="Unassembled WGS sequence"/>
</dbReference>
<proteinExistence type="predicted"/>
<organism evidence="3 4">
    <name type="scientific">Streptomyces aureus</name>
    <dbReference type="NCBI Taxonomy" id="193461"/>
    <lineage>
        <taxon>Bacteria</taxon>
        <taxon>Bacillati</taxon>
        <taxon>Actinomycetota</taxon>
        <taxon>Actinomycetes</taxon>
        <taxon>Kitasatosporales</taxon>
        <taxon>Streptomycetaceae</taxon>
        <taxon>Streptomyces</taxon>
    </lineage>
</organism>
<dbReference type="InterPro" id="IPR016161">
    <property type="entry name" value="Ald_DH/histidinol_DH"/>
</dbReference>
<evidence type="ECO:0000313" key="4">
    <source>
        <dbReference type="Proteomes" id="UP001571476"/>
    </source>
</evidence>
<dbReference type="Pfam" id="PF00171">
    <property type="entry name" value="Aldedh"/>
    <property type="match status" value="1"/>
</dbReference>
<reference evidence="3 4" key="1">
    <citation type="submission" date="2024-08" db="EMBL/GenBank/DDBJ databases">
        <title>Genome sequence of Streptomyces aureus CACIA-1.46HGO.</title>
        <authorList>
            <person name="Evangelista-Martinez Z."/>
        </authorList>
    </citation>
    <scope>NUCLEOTIDE SEQUENCE [LARGE SCALE GENOMIC DNA]</scope>
    <source>
        <strain evidence="3 4">CACIA-1.46HGO</strain>
    </source>
</reference>
<dbReference type="InterPro" id="IPR016162">
    <property type="entry name" value="Ald_DH_N"/>
</dbReference>
<dbReference type="SUPFAM" id="SSF53720">
    <property type="entry name" value="ALDH-like"/>
    <property type="match status" value="1"/>
</dbReference>